<dbReference type="PANTHER" id="PTHR22911">
    <property type="entry name" value="ACYL-MALONYL CONDENSING ENZYME-RELATED"/>
    <property type="match status" value="1"/>
</dbReference>
<dbReference type="RefSeq" id="WP_188025040.1">
    <property type="nucleotide sequence ID" value="NZ_JACHGR010000001.1"/>
</dbReference>
<feature type="transmembrane region" description="Helical" evidence="1">
    <location>
        <begin position="87"/>
        <end position="105"/>
    </location>
</feature>
<name>A0A841GG27_9GAMM</name>
<feature type="transmembrane region" description="Helical" evidence="1">
    <location>
        <begin position="54"/>
        <end position="75"/>
    </location>
</feature>
<reference evidence="3 4" key="1">
    <citation type="submission" date="2020-08" db="EMBL/GenBank/DDBJ databases">
        <title>Genomic Encyclopedia of Type Strains, Phase IV (KMG-IV): sequencing the most valuable type-strain genomes for metagenomic binning, comparative biology and taxonomic classification.</title>
        <authorList>
            <person name="Goeker M."/>
        </authorList>
    </citation>
    <scope>NUCLEOTIDE SEQUENCE [LARGE SCALE GENOMIC DNA]</scope>
    <source>
        <strain evidence="3 4">DSM 22975</strain>
    </source>
</reference>
<sequence>MGYLVAVTLLWAFSFSLIGEYLAGQVDSYFAVLTRTLLATLVFVPFLRRRWLNLKLAVQLMLIGAVQLGVMYIFYYQSFLLLTVPEVLIFTIFTPIYITLYYDWLARRFSPYYLLTAVLSVIGAALIRYDNLTSDYLVGFLVVQGANICFATGQVAYKQLLAKQTTPPPHLAIFGCFHIGALLVSIISWLFFGKAHYPTQTMQWVILIWLGAGASGLGYFLWNKGATLVNAGALAIMNNALIPAGLLVNLLIWNRDTNLLKLFTGGSVILLSLYLNERYTRRRKP</sequence>
<evidence type="ECO:0000256" key="1">
    <source>
        <dbReference type="SAM" id="Phobius"/>
    </source>
</evidence>
<feature type="transmembrane region" description="Helical" evidence="1">
    <location>
        <begin position="234"/>
        <end position="253"/>
    </location>
</feature>
<evidence type="ECO:0000259" key="2">
    <source>
        <dbReference type="Pfam" id="PF00892"/>
    </source>
</evidence>
<feature type="transmembrane region" description="Helical" evidence="1">
    <location>
        <begin position="204"/>
        <end position="222"/>
    </location>
</feature>
<dbReference type="AlphaFoldDB" id="A0A841GG27"/>
<dbReference type="EMBL" id="JACHGR010000001">
    <property type="protein sequence ID" value="MBB6054211.1"/>
    <property type="molecule type" value="Genomic_DNA"/>
</dbReference>
<feature type="domain" description="EamA" evidence="2">
    <location>
        <begin position="3"/>
        <end position="128"/>
    </location>
</feature>
<keyword evidence="1" id="KW-0812">Transmembrane</keyword>
<feature type="transmembrane region" description="Helical" evidence="1">
    <location>
        <begin position="169"/>
        <end position="192"/>
    </location>
</feature>
<evidence type="ECO:0000313" key="3">
    <source>
        <dbReference type="EMBL" id="MBB6054211.1"/>
    </source>
</evidence>
<accession>A0A841GG27</accession>
<dbReference type="PANTHER" id="PTHR22911:SF130">
    <property type="entry name" value="BIOTIN TRANSPORTER"/>
    <property type="match status" value="1"/>
</dbReference>
<organism evidence="3 4">
    <name type="scientific">Tolumonas osonensis</name>
    <dbReference type="NCBI Taxonomy" id="675874"/>
    <lineage>
        <taxon>Bacteria</taxon>
        <taxon>Pseudomonadati</taxon>
        <taxon>Pseudomonadota</taxon>
        <taxon>Gammaproteobacteria</taxon>
        <taxon>Aeromonadales</taxon>
        <taxon>Aeromonadaceae</taxon>
        <taxon>Tolumonas</taxon>
    </lineage>
</organism>
<keyword evidence="1" id="KW-1133">Transmembrane helix</keyword>
<dbReference type="Pfam" id="PF00892">
    <property type="entry name" value="EamA"/>
    <property type="match status" value="1"/>
</dbReference>
<keyword evidence="4" id="KW-1185">Reference proteome</keyword>
<protein>
    <submittedName>
        <fullName evidence="3">Carboxylate/amino acid/amine transporter</fullName>
    </submittedName>
</protein>
<keyword evidence="1" id="KW-0472">Membrane</keyword>
<dbReference type="SUPFAM" id="SSF103481">
    <property type="entry name" value="Multidrug resistance efflux transporter EmrE"/>
    <property type="match status" value="2"/>
</dbReference>
<dbReference type="InterPro" id="IPR000620">
    <property type="entry name" value="EamA_dom"/>
</dbReference>
<proteinExistence type="predicted"/>
<comment type="caution">
    <text evidence="3">The sequence shown here is derived from an EMBL/GenBank/DDBJ whole genome shotgun (WGS) entry which is preliminary data.</text>
</comment>
<evidence type="ECO:0000313" key="4">
    <source>
        <dbReference type="Proteomes" id="UP000585721"/>
    </source>
</evidence>
<dbReference type="Proteomes" id="UP000585721">
    <property type="component" value="Unassembled WGS sequence"/>
</dbReference>
<gene>
    <name evidence="3" type="ORF">HNR75_000076</name>
</gene>
<dbReference type="GO" id="GO:0016020">
    <property type="term" value="C:membrane"/>
    <property type="evidence" value="ECO:0007669"/>
    <property type="project" value="InterPro"/>
</dbReference>
<feature type="transmembrane region" description="Helical" evidence="1">
    <location>
        <begin position="112"/>
        <end position="130"/>
    </location>
</feature>
<feature type="transmembrane region" description="Helical" evidence="1">
    <location>
        <begin position="29"/>
        <end position="47"/>
    </location>
</feature>
<dbReference type="InterPro" id="IPR037185">
    <property type="entry name" value="EmrE-like"/>
</dbReference>